<dbReference type="PANTHER" id="PTHR10900">
    <property type="entry name" value="PERIOSTIN-RELATED"/>
    <property type="match status" value="1"/>
</dbReference>
<feature type="signal peptide" evidence="1">
    <location>
        <begin position="1"/>
        <end position="20"/>
    </location>
</feature>
<dbReference type="GO" id="GO:0050839">
    <property type="term" value="F:cell adhesion molecule binding"/>
    <property type="evidence" value="ECO:0007669"/>
    <property type="project" value="TreeGrafter"/>
</dbReference>
<name>A0A8B6F6T7_MYTGA</name>
<dbReference type="GO" id="GO:0005615">
    <property type="term" value="C:extracellular space"/>
    <property type="evidence" value="ECO:0007669"/>
    <property type="project" value="TreeGrafter"/>
</dbReference>
<organism evidence="3 4">
    <name type="scientific">Mytilus galloprovincialis</name>
    <name type="common">Mediterranean mussel</name>
    <dbReference type="NCBI Taxonomy" id="29158"/>
    <lineage>
        <taxon>Eukaryota</taxon>
        <taxon>Metazoa</taxon>
        <taxon>Spiralia</taxon>
        <taxon>Lophotrochozoa</taxon>
        <taxon>Mollusca</taxon>
        <taxon>Bivalvia</taxon>
        <taxon>Autobranchia</taxon>
        <taxon>Pteriomorphia</taxon>
        <taxon>Mytilida</taxon>
        <taxon>Mytiloidea</taxon>
        <taxon>Mytilidae</taxon>
        <taxon>Mytilinae</taxon>
        <taxon>Mytilus</taxon>
    </lineage>
</organism>
<feature type="chain" id="PRO_5032627123" description="FAS1 domain-containing protein" evidence="1">
    <location>
        <begin position="21"/>
        <end position="298"/>
    </location>
</feature>
<evidence type="ECO:0000313" key="3">
    <source>
        <dbReference type="EMBL" id="VDI45034.1"/>
    </source>
</evidence>
<protein>
    <recommendedName>
        <fullName evidence="2">FAS1 domain-containing protein</fullName>
    </recommendedName>
</protein>
<dbReference type="SMART" id="SM00554">
    <property type="entry name" value="FAS1"/>
    <property type="match status" value="2"/>
</dbReference>
<evidence type="ECO:0000256" key="1">
    <source>
        <dbReference type="SAM" id="SignalP"/>
    </source>
</evidence>
<dbReference type="PROSITE" id="PS51257">
    <property type="entry name" value="PROKAR_LIPOPROTEIN"/>
    <property type="match status" value="1"/>
</dbReference>
<feature type="domain" description="FAS1" evidence="2">
    <location>
        <begin position="20"/>
        <end position="155"/>
    </location>
</feature>
<dbReference type="FunFam" id="2.30.180.10:FF:000032">
    <property type="entry name" value="Fasciclin domain-containing protein, putative"/>
    <property type="match status" value="2"/>
</dbReference>
<dbReference type="Gene3D" id="2.30.180.10">
    <property type="entry name" value="FAS1 domain"/>
    <property type="match status" value="2"/>
</dbReference>
<dbReference type="InterPro" id="IPR050904">
    <property type="entry name" value="Adhesion/Biosynth-related"/>
</dbReference>
<dbReference type="InterPro" id="IPR000782">
    <property type="entry name" value="FAS1_domain"/>
</dbReference>
<proteinExistence type="predicted"/>
<dbReference type="InterPro" id="IPR036378">
    <property type="entry name" value="FAS1_dom_sf"/>
</dbReference>
<dbReference type="Proteomes" id="UP000596742">
    <property type="component" value="Unassembled WGS sequence"/>
</dbReference>
<dbReference type="PANTHER" id="PTHR10900:SF124">
    <property type="entry name" value="FI05614P"/>
    <property type="match status" value="1"/>
</dbReference>
<dbReference type="OrthoDB" id="286301at2759"/>
<dbReference type="Pfam" id="PF02469">
    <property type="entry name" value="Fasciclin"/>
    <property type="match status" value="2"/>
</dbReference>
<reference evidence="3" key="1">
    <citation type="submission" date="2018-11" db="EMBL/GenBank/DDBJ databases">
        <authorList>
            <person name="Alioto T."/>
            <person name="Alioto T."/>
        </authorList>
    </citation>
    <scope>NUCLEOTIDE SEQUENCE</scope>
</reference>
<gene>
    <name evidence="3" type="ORF">MGAL_10B041564</name>
</gene>
<evidence type="ECO:0000313" key="4">
    <source>
        <dbReference type="Proteomes" id="UP000596742"/>
    </source>
</evidence>
<dbReference type="GO" id="GO:0030198">
    <property type="term" value="P:extracellular matrix organization"/>
    <property type="evidence" value="ECO:0007669"/>
    <property type="project" value="TreeGrafter"/>
</dbReference>
<dbReference type="EMBL" id="UYJE01006324">
    <property type="protein sequence ID" value="VDI45034.1"/>
    <property type="molecule type" value="Genomic_DNA"/>
</dbReference>
<keyword evidence="4" id="KW-1185">Reference proteome</keyword>
<dbReference type="AlphaFoldDB" id="A0A8B6F6T7"/>
<evidence type="ECO:0000259" key="2">
    <source>
        <dbReference type="PROSITE" id="PS50213"/>
    </source>
</evidence>
<sequence>MNMMKFSYILLLSVITGCLCEDNIVQLAGKLGANTLVQLVKAAGLADVLSSAGPFTVFGPTDEAFASLPPGVVDSLKKDHKLLAQVLEFHVLKGSVFSNQIKDEGIVPTLNPAASIRTNIYPWFEPKLVTATGSPVVLADQKASNGVIHVISRVMFPLPTENLVATVAKNKDLMTLVKAVTLAKLVKTLSGPDPYTLFAPTNEAFEKLPAGFLEKLSKNITALTEVLTYHVIPLTYYSAGLKNLSVKTVEGNNVTIRVSPDGVKINQARVIVADQSVSNGVFHVIDSVLCPPEVCPSL</sequence>
<keyword evidence="1" id="KW-0732">Signal</keyword>
<dbReference type="GO" id="GO:0007155">
    <property type="term" value="P:cell adhesion"/>
    <property type="evidence" value="ECO:0007669"/>
    <property type="project" value="TreeGrafter"/>
</dbReference>
<dbReference type="PROSITE" id="PS50213">
    <property type="entry name" value="FAS1"/>
    <property type="match status" value="2"/>
</dbReference>
<feature type="domain" description="FAS1" evidence="2">
    <location>
        <begin position="160"/>
        <end position="289"/>
    </location>
</feature>
<dbReference type="SUPFAM" id="SSF82153">
    <property type="entry name" value="FAS1 domain"/>
    <property type="match status" value="2"/>
</dbReference>
<comment type="caution">
    <text evidence="3">The sequence shown here is derived from an EMBL/GenBank/DDBJ whole genome shotgun (WGS) entry which is preliminary data.</text>
</comment>
<accession>A0A8B6F6T7</accession>
<dbReference type="GO" id="GO:0031012">
    <property type="term" value="C:extracellular matrix"/>
    <property type="evidence" value="ECO:0007669"/>
    <property type="project" value="TreeGrafter"/>
</dbReference>